<evidence type="ECO:0000313" key="1">
    <source>
        <dbReference type="EMBL" id="MCI89751.1"/>
    </source>
</evidence>
<proteinExistence type="predicted"/>
<dbReference type="EMBL" id="LXQA011227040">
    <property type="protein sequence ID" value="MCI89751.1"/>
    <property type="molecule type" value="Genomic_DNA"/>
</dbReference>
<dbReference type="PANTHER" id="PTHR32440">
    <property type="entry name" value="PHOSPHATASE DCR2-RELATED-RELATED"/>
    <property type="match status" value="1"/>
</dbReference>
<dbReference type="GO" id="GO:0016788">
    <property type="term" value="F:hydrolase activity, acting on ester bonds"/>
    <property type="evidence" value="ECO:0007669"/>
    <property type="project" value="TreeGrafter"/>
</dbReference>
<organism evidence="1 2">
    <name type="scientific">Trifolium medium</name>
    <dbReference type="NCBI Taxonomy" id="97028"/>
    <lineage>
        <taxon>Eukaryota</taxon>
        <taxon>Viridiplantae</taxon>
        <taxon>Streptophyta</taxon>
        <taxon>Embryophyta</taxon>
        <taxon>Tracheophyta</taxon>
        <taxon>Spermatophyta</taxon>
        <taxon>Magnoliopsida</taxon>
        <taxon>eudicotyledons</taxon>
        <taxon>Gunneridae</taxon>
        <taxon>Pentapetalae</taxon>
        <taxon>rosids</taxon>
        <taxon>fabids</taxon>
        <taxon>Fabales</taxon>
        <taxon>Fabaceae</taxon>
        <taxon>Papilionoideae</taxon>
        <taxon>50 kb inversion clade</taxon>
        <taxon>NPAAA clade</taxon>
        <taxon>Hologalegina</taxon>
        <taxon>IRL clade</taxon>
        <taxon>Trifolieae</taxon>
        <taxon>Trifolium</taxon>
    </lineage>
</organism>
<name>A0A392VRY5_9FABA</name>
<reference evidence="1 2" key="1">
    <citation type="journal article" date="2018" name="Front. Plant Sci.">
        <title>Red Clover (Trifolium pratense) and Zigzag Clover (T. medium) - A Picture of Genomic Similarities and Differences.</title>
        <authorList>
            <person name="Dluhosova J."/>
            <person name="Istvanek J."/>
            <person name="Nedelnik J."/>
            <person name="Repkova J."/>
        </authorList>
    </citation>
    <scope>NUCLEOTIDE SEQUENCE [LARGE SCALE GENOMIC DNA]</scope>
    <source>
        <strain evidence="2">cv. 10/8</strain>
        <tissue evidence="1">Leaf</tissue>
    </source>
</reference>
<evidence type="ECO:0000313" key="2">
    <source>
        <dbReference type="Proteomes" id="UP000265520"/>
    </source>
</evidence>
<dbReference type="AlphaFoldDB" id="A0A392VRY5"/>
<accession>A0A392VRY5</accession>
<dbReference type="GO" id="GO:0005737">
    <property type="term" value="C:cytoplasm"/>
    <property type="evidence" value="ECO:0007669"/>
    <property type="project" value="TreeGrafter"/>
</dbReference>
<dbReference type="Proteomes" id="UP000265520">
    <property type="component" value="Unassembled WGS sequence"/>
</dbReference>
<dbReference type="PANTHER" id="PTHR32440:SF11">
    <property type="entry name" value="METALLOPHOSPHOESTERASE DOMAIN-CONTAINING PROTEIN"/>
    <property type="match status" value="1"/>
</dbReference>
<protein>
    <submittedName>
        <fullName evidence="1">Putative inactive purple acid phosphatase</fullName>
    </submittedName>
</protein>
<feature type="non-terminal residue" evidence="1">
    <location>
        <position position="1"/>
    </location>
</feature>
<keyword evidence="2" id="KW-1185">Reference proteome</keyword>
<comment type="caution">
    <text evidence="1">The sequence shown here is derived from an EMBL/GenBank/DDBJ whole genome shotgun (WGS) entry which is preliminary data.</text>
</comment>
<sequence>WLCYARHTGYGGYGDWPRGARILEFTHKPFSLRSWIRMEDGNVHSEVVLS</sequence>